<keyword evidence="3 10" id="KW-0812">Transmembrane</keyword>
<evidence type="ECO:0000256" key="1">
    <source>
        <dbReference type="ARBA" id="ARBA00004141"/>
    </source>
</evidence>
<dbReference type="Pfam" id="PF01529">
    <property type="entry name" value="DHHC"/>
    <property type="match status" value="1"/>
</dbReference>
<evidence type="ECO:0000256" key="10">
    <source>
        <dbReference type="RuleBase" id="RU079119"/>
    </source>
</evidence>
<evidence type="ECO:0000256" key="5">
    <source>
        <dbReference type="ARBA" id="ARBA00023136"/>
    </source>
</evidence>
<feature type="transmembrane region" description="Helical" evidence="10">
    <location>
        <begin position="15"/>
        <end position="35"/>
    </location>
</feature>
<dbReference type="GO" id="GO:0019706">
    <property type="term" value="F:protein-cysteine S-palmitoyltransferase activity"/>
    <property type="evidence" value="ECO:0007669"/>
    <property type="project" value="UniProtKB-EC"/>
</dbReference>
<evidence type="ECO:0000313" key="13">
    <source>
        <dbReference type="EMBL" id="PNS20435.1"/>
    </source>
</evidence>
<gene>
    <name evidence="13" type="ORF">CAC42_5885</name>
</gene>
<protein>
    <recommendedName>
        <fullName evidence="10">Palmitoyltransferase</fullName>
        <ecNumber evidence="10">2.3.1.225</ecNumber>
    </recommendedName>
</protein>
<evidence type="ECO:0000256" key="11">
    <source>
        <dbReference type="SAM" id="MobiDB-lite"/>
    </source>
</evidence>
<dbReference type="FunCoup" id="A0A2K1QZF6">
    <property type="interactions" value="23"/>
</dbReference>
<keyword evidence="6" id="KW-0564">Palmitate</keyword>
<keyword evidence="8 10" id="KW-0012">Acyltransferase</keyword>
<sequence>MSLNALFQIKEFQQIAPYLSLTLIAFLTITSQWLFARLDPEPLRRGQIITFNLLVGSLLVSYYRTCTLDPGRIPKAWDLSRSSEKQSEEQPRTDDNDLDFRRRWCRRSNCVSHRTLPHFIRFLFFSNAAIIQLHCFLWARLHALWQKRLLPSYLGPTLPQLILLFVLTIVATLTLVGLLILFLRTLYSLATNTTTIESWEIDRHSVLLRRARLSGGFLTGPNGTQIRITKQEFPYDIGIWANLVQGMDSSNPIAWFWPFASSAEVTAGTAFEVNGFEDRGTVWPPPDPDRLFRVDRRVEVREEELKSMDLQDFKRRQQEDFQRRMWREQGVVKRRPFHARLEEERSVIEVEESDNEYEDEDDGSEGEHGRPANLVDDADGEEAWRNGEGERLADFGVDEEVEFYDEDDLPLAELMRRRKESQKAAGAS</sequence>
<dbReference type="EC" id="2.3.1.225" evidence="10"/>
<feature type="compositionally biased region" description="Basic and acidic residues" evidence="11">
    <location>
        <begin position="382"/>
        <end position="393"/>
    </location>
</feature>
<dbReference type="Proteomes" id="UP000243797">
    <property type="component" value="Unassembled WGS sequence"/>
</dbReference>
<dbReference type="EMBL" id="NKHZ01000025">
    <property type="protein sequence ID" value="PNS20435.1"/>
    <property type="molecule type" value="Genomic_DNA"/>
</dbReference>
<name>A0A2K1QZF6_9PEZI</name>
<dbReference type="InterPro" id="IPR001594">
    <property type="entry name" value="Palmitoyltrfase_DHHC"/>
</dbReference>
<comment type="catalytic activity">
    <reaction evidence="9 10">
        <text>L-cysteinyl-[protein] + hexadecanoyl-CoA = S-hexadecanoyl-L-cysteinyl-[protein] + CoA</text>
        <dbReference type="Rhea" id="RHEA:36683"/>
        <dbReference type="Rhea" id="RHEA-COMP:10131"/>
        <dbReference type="Rhea" id="RHEA-COMP:11032"/>
        <dbReference type="ChEBI" id="CHEBI:29950"/>
        <dbReference type="ChEBI" id="CHEBI:57287"/>
        <dbReference type="ChEBI" id="CHEBI:57379"/>
        <dbReference type="ChEBI" id="CHEBI:74151"/>
        <dbReference type="EC" id="2.3.1.225"/>
    </reaction>
</comment>
<dbReference type="InParanoid" id="A0A2K1QZF6"/>
<evidence type="ECO:0000256" key="7">
    <source>
        <dbReference type="ARBA" id="ARBA00023288"/>
    </source>
</evidence>
<dbReference type="InterPro" id="IPR039859">
    <property type="entry name" value="PFA4/ZDH16/20/ERF2-like"/>
</dbReference>
<comment type="similarity">
    <text evidence="10">Belongs to the DHHC palmitoyltransferase family.</text>
</comment>
<evidence type="ECO:0000256" key="6">
    <source>
        <dbReference type="ARBA" id="ARBA00023139"/>
    </source>
</evidence>
<evidence type="ECO:0000256" key="2">
    <source>
        <dbReference type="ARBA" id="ARBA00022679"/>
    </source>
</evidence>
<dbReference type="OrthoDB" id="331948at2759"/>
<keyword evidence="7" id="KW-0449">Lipoprotein</keyword>
<keyword evidence="5 10" id="KW-0472">Membrane</keyword>
<evidence type="ECO:0000259" key="12">
    <source>
        <dbReference type="Pfam" id="PF01529"/>
    </source>
</evidence>
<accession>A0A2K1QZF6</accession>
<reference evidence="13 14" key="1">
    <citation type="submission" date="2017-06" db="EMBL/GenBank/DDBJ databases">
        <title>Draft genome sequence of a variant of Elsinoe murrayae.</title>
        <authorList>
            <person name="Cheng Q."/>
        </authorList>
    </citation>
    <scope>NUCLEOTIDE SEQUENCE [LARGE SCALE GENOMIC DNA]</scope>
    <source>
        <strain evidence="13 14">CQ-2017a</strain>
    </source>
</reference>
<feature type="transmembrane region" description="Helical" evidence="10">
    <location>
        <begin position="161"/>
        <end position="183"/>
    </location>
</feature>
<comment type="domain">
    <text evidence="10">The DHHC domain is required for palmitoyltransferase activity.</text>
</comment>
<feature type="compositionally biased region" description="Acidic residues" evidence="11">
    <location>
        <begin position="349"/>
        <end position="364"/>
    </location>
</feature>
<keyword evidence="4 10" id="KW-1133">Transmembrane helix</keyword>
<feature type="region of interest" description="Disordered" evidence="11">
    <location>
        <begin position="345"/>
        <end position="397"/>
    </location>
</feature>
<proteinExistence type="inferred from homology"/>
<feature type="domain" description="Palmitoyltransferase DHHC" evidence="12">
    <location>
        <begin position="108"/>
        <end position="200"/>
    </location>
</feature>
<comment type="caution">
    <text evidence="13">The sequence shown here is derived from an EMBL/GenBank/DDBJ whole genome shotgun (WGS) entry which is preliminary data.</text>
</comment>
<evidence type="ECO:0000256" key="3">
    <source>
        <dbReference type="ARBA" id="ARBA00022692"/>
    </source>
</evidence>
<evidence type="ECO:0000313" key="14">
    <source>
        <dbReference type="Proteomes" id="UP000243797"/>
    </source>
</evidence>
<comment type="subcellular location">
    <subcellularLocation>
        <location evidence="1">Membrane</location>
        <topology evidence="1">Multi-pass membrane protein</topology>
    </subcellularLocation>
</comment>
<organism evidence="13 14">
    <name type="scientific">Sphaceloma murrayae</name>
    <dbReference type="NCBI Taxonomy" id="2082308"/>
    <lineage>
        <taxon>Eukaryota</taxon>
        <taxon>Fungi</taxon>
        <taxon>Dikarya</taxon>
        <taxon>Ascomycota</taxon>
        <taxon>Pezizomycotina</taxon>
        <taxon>Dothideomycetes</taxon>
        <taxon>Dothideomycetidae</taxon>
        <taxon>Myriangiales</taxon>
        <taxon>Elsinoaceae</taxon>
        <taxon>Sphaceloma</taxon>
    </lineage>
</organism>
<dbReference type="GO" id="GO:0016020">
    <property type="term" value="C:membrane"/>
    <property type="evidence" value="ECO:0007669"/>
    <property type="project" value="UniProtKB-SubCell"/>
</dbReference>
<dbReference type="PANTHER" id="PTHR12246">
    <property type="entry name" value="PALMITOYLTRANSFERASE ZDHHC16"/>
    <property type="match status" value="1"/>
</dbReference>
<feature type="transmembrane region" description="Helical" evidence="10">
    <location>
        <begin position="122"/>
        <end position="141"/>
    </location>
</feature>
<keyword evidence="14" id="KW-1185">Reference proteome</keyword>
<dbReference type="AlphaFoldDB" id="A0A2K1QZF6"/>
<evidence type="ECO:0000256" key="8">
    <source>
        <dbReference type="ARBA" id="ARBA00023315"/>
    </source>
</evidence>
<evidence type="ECO:0000256" key="4">
    <source>
        <dbReference type="ARBA" id="ARBA00022989"/>
    </source>
</evidence>
<keyword evidence="2 10" id="KW-0808">Transferase</keyword>
<evidence type="ECO:0000256" key="9">
    <source>
        <dbReference type="ARBA" id="ARBA00048048"/>
    </source>
</evidence>
<dbReference type="STRING" id="2082308.A0A2K1QZF6"/>